<keyword evidence="1" id="KW-0732">Signal</keyword>
<organism evidence="2 3">
    <name type="scientific">Rhypophila decipiens</name>
    <dbReference type="NCBI Taxonomy" id="261697"/>
    <lineage>
        <taxon>Eukaryota</taxon>
        <taxon>Fungi</taxon>
        <taxon>Dikarya</taxon>
        <taxon>Ascomycota</taxon>
        <taxon>Pezizomycotina</taxon>
        <taxon>Sordariomycetes</taxon>
        <taxon>Sordariomycetidae</taxon>
        <taxon>Sordariales</taxon>
        <taxon>Naviculisporaceae</taxon>
        <taxon>Rhypophila</taxon>
    </lineage>
</organism>
<proteinExistence type="predicted"/>
<accession>A0AAN6Y6D3</accession>
<feature type="signal peptide" evidence="1">
    <location>
        <begin position="1"/>
        <end position="25"/>
    </location>
</feature>
<evidence type="ECO:0000313" key="3">
    <source>
        <dbReference type="Proteomes" id="UP001301769"/>
    </source>
</evidence>
<reference evidence="2" key="2">
    <citation type="submission" date="2023-05" db="EMBL/GenBank/DDBJ databases">
        <authorList>
            <consortium name="Lawrence Berkeley National Laboratory"/>
            <person name="Steindorff A."/>
            <person name="Hensen N."/>
            <person name="Bonometti L."/>
            <person name="Westerberg I."/>
            <person name="Brannstrom I.O."/>
            <person name="Guillou S."/>
            <person name="Cros-Aarteil S."/>
            <person name="Calhoun S."/>
            <person name="Haridas S."/>
            <person name="Kuo A."/>
            <person name="Mondo S."/>
            <person name="Pangilinan J."/>
            <person name="Riley R."/>
            <person name="Labutti K."/>
            <person name="Andreopoulos B."/>
            <person name="Lipzen A."/>
            <person name="Chen C."/>
            <person name="Yanf M."/>
            <person name="Daum C."/>
            <person name="Ng V."/>
            <person name="Clum A."/>
            <person name="Ohm R."/>
            <person name="Martin F."/>
            <person name="Silar P."/>
            <person name="Natvig D."/>
            <person name="Lalanne C."/>
            <person name="Gautier V."/>
            <person name="Ament-Velasquez S.L."/>
            <person name="Kruys A."/>
            <person name="Hutchinson M.I."/>
            <person name="Powell A.J."/>
            <person name="Barry K."/>
            <person name="Miller A.N."/>
            <person name="Grigoriev I.V."/>
            <person name="Debuchy R."/>
            <person name="Gladieux P."/>
            <person name="Thoren M.H."/>
            <person name="Johannesson H."/>
        </authorList>
    </citation>
    <scope>NUCLEOTIDE SEQUENCE</scope>
    <source>
        <strain evidence="2">PSN293</strain>
    </source>
</reference>
<reference evidence="2" key="1">
    <citation type="journal article" date="2023" name="Mol. Phylogenet. Evol.">
        <title>Genome-scale phylogeny and comparative genomics of the fungal order Sordariales.</title>
        <authorList>
            <person name="Hensen N."/>
            <person name="Bonometti L."/>
            <person name="Westerberg I."/>
            <person name="Brannstrom I.O."/>
            <person name="Guillou S."/>
            <person name="Cros-Aarteil S."/>
            <person name="Calhoun S."/>
            <person name="Haridas S."/>
            <person name="Kuo A."/>
            <person name="Mondo S."/>
            <person name="Pangilinan J."/>
            <person name="Riley R."/>
            <person name="LaButti K."/>
            <person name="Andreopoulos B."/>
            <person name="Lipzen A."/>
            <person name="Chen C."/>
            <person name="Yan M."/>
            <person name="Daum C."/>
            <person name="Ng V."/>
            <person name="Clum A."/>
            <person name="Steindorff A."/>
            <person name="Ohm R.A."/>
            <person name="Martin F."/>
            <person name="Silar P."/>
            <person name="Natvig D.O."/>
            <person name="Lalanne C."/>
            <person name="Gautier V."/>
            <person name="Ament-Velasquez S.L."/>
            <person name="Kruys A."/>
            <person name="Hutchinson M.I."/>
            <person name="Powell A.J."/>
            <person name="Barry K."/>
            <person name="Miller A.N."/>
            <person name="Grigoriev I.V."/>
            <person name="Debuchy R."/>
            <person name="Gladieux P."/>
            <person name="Hiltunen Thoren M."/>
            <person name="Johannesson H."/>
        </authorList>
    </citation>
    <scope>NUCLEOTIDE SEQUENCE</scope>
    <source>
        <strain evidence="2">PSN293</strain>
    </source>
</reference>
<dbReference type="EMBL" id="MU858133">
    <property type="protein sequence ID" value="KAK4212135.1"/>
    <property type="molecule type" value="Genomic_DNA"/>
</dbReference>
<dbReference type="Proteomes" id="UP001301769">
    <property type="component" value="Unassembled WGS sequence"/>
</dbReference>
<dbReference type="AlphaFoldDB" id="A0AAN6Y6D3"/>
<keyword evidence="3" id="KW-1185">Reference proteome</keyword>
<comment type="caution">
    <text evidence="2">The sequence shown here is derived from an EMBL/GenBank/DDBJ whole genome shotgun (WGS) entry which is preliminary data.</text>
</comment>
<sequence>MHAGLWGAFVAAAAAYLGRLQTAGAQFNQDDLGGIEKLSAIGDATLIECYVRVRMALRKFIVTSRGYFGVTHGYPALDLKIDRCCIIFGARLPVILRKAGKDGYYKLLGQVYIQGEGSALFGFPRANPGSIGLLKRKMFF</sequence>
<protein>
    <submittedName>
        <fullName evidence="2">Uncharacterized protein</fullName>
    </submittedName>
</protein>
<evidence type="ECO:0000313" key="2">
    <source>
        <dbReference type="EMBL" id="KAK4212135.1"/>
    </source>
</evidence>
<feature type="chain" id="PRO_5042812004" evidence="1">
    <location>
        <begin position="26"/>
        <end position="140"/>
    </location>
</feature>
<name>A0AAN6Y6D3_9PEZI</name>
<evidence type="ECO:0000256" key="1">
    <source>
        <dbReference type="SAM" id="SignalP"/>
    </source>
</evidence>
<gene>
    <name evidence="2" type="ORF">QBC37DRAFT_197219</name>
</gene>